<dbReference type="OrthoDB" id="109811at2759"/>
<dbReference type="Proteomes" id="UP000237271">
    <property type="component" value="Unassembled WGS sequence"/>
</dbReference>
<keyword evidence="2" id="KW-0645">Protease</keyword>
<sequence length="221" mass="25361">MFASTPLSLEFATQSGKGLIAFDNIVGGLCRGWLNDNPVDFCLEALNSVEKQYYVLSSLTSVVGWPSTPITATKIIVHPMNLKSNHWGVIIAKLRYIEAVHKMGVHIYMYEPLIDEEYHDDMEIEWDGITNKEGEVVKEEWVNAPQQPDFESCGVLVVSQAYSYVTENLQWQYSNVFKTNVKVMILQMLWMVLCNSRKRRLARSTVDKTKEINEQLHNQLK</sequence>
<keyword evidence="6" id="KW-1185">Reference proteome</keyword>
<comment type="caution">
    <text evidence="5">The sequence shown here is derived from an EMBL/GenBank/DDBJ whole genome shotgun (WGS) entry which is preliminary data.</text>
</comment>
<dbReference type="AlphaFoldDB" id="A0A2P4YLH4"/>
<proteinExistence type="inferred from homology"/>
<evidence type="ECO:0000259" key="4">
    <source>
        <dbReference type="PROSITE" id="PS50600"/>
    </source>
</evidence>
<evidence type="ECO:0000313" key="6">
    <source>
        <dbReference type="Proteomes" id="UP000237271"/>
    </source>
</evidence>
<dbReference type="PROSITE" id="PS50600">
    <property type="entry name" value="ULP_PROTEASE"/>
    <property type="match status" value="1"/>
</dbReference>
<reference evidence="5 6" key="1">
    <citation type="journal article" date="2017" name="Genome Biol. Evol.">
        <title>Phytophthora megakarya and P. palmivora, closely related causal agents of cacao black pod rot, underwent increases in genome sizes and gene numbers by different mechanisms.</title>
        <authorList>
            <person name="Ali S.S."/>
            <person name="Shao J."/>
            <person name="Lary D.J."/>
            <person name="Kronmiller B."/>
            <person name="Shen D."/>
            <person name="Strem M.D."/>
            <person name="Amoako-Attah I."/>
            <person name="Akrofi A.Y."/>
            <person name="Begoude B.A."/>
            <person name="Ten Hoopen G.M."/>
            <person name="Coulibaly K."/>
            <person name="Kebe B.I."/>
            <person name="Melnick R.L."/>
            <person name="Guiltinan M.J."/>
            <person name="Tyler B.M."/>
            <person name="Meinhardt L.W."/>
            <person name="Bailey B.A."/>
        </authorList>
    </citation>
    <scope>NUCLEOTIDE SEQUENCE [LARGE SCALE GENOMIC DNA]</scope>
    <source>
        <strain evidence="6">sbr112.9</strain>
    </source>
</reference>
<feature type="domain" description="Ubiquitin-like protease family profile" evidence="4">
    <location>
        <begin position="1"/>
        <end position="164"/>
    </location>
</feature>
<organism evidence="5 6">
    <name type="scientific">Phytophthora palmivora</name>
    <dbReference type="NCBI Taxonomy" id="4796"/>
    <lineage>
        <taxon>Eukaryota</taxon>
        <taxon>Sar</taxon>
        <taxon>Stramenopiles</taxon>
        <taxon>Oomycota</taxon>
        <taxon>Peronosporomycetes</taxon>
        <taxon>Peronosporales</taxon>
        <taxon>Peronosporaceae</taxon>
        <taxon>Phytophthora</taxon>
    </lineage>
</organism>
<keyword evidence="3" id="KW-0378">Hydrolase</keyword>
<dbReference type="SUPFAM" id="SSF54001">
    <property type="entry name" value="Cysteine proteinases"/>
    <property type="match status" value="1"/>
</dbReference>
<gene>
    <name evidence="5" type="ORF">PHPALM_3801</name>
</gene>
<dbReference type="Pfam" id="PF02902">
    <property type="entry name" value="Peptidase_C48"/>
    <property type="match status" value="1"/>
</dbReference>
<evidence type="ECO:0000256" key="3">
    <source>
        <dbReference type="ARBA" id="ARBA00022801"/>
    </source>
</evidence>
<protein>
    <recommendedName>
        <fullName evidence="4">Ubiquitin-like protease family profile domain-containing protein</fullName>
    </recommendedName>
</protein>
<evidence type="ECO:0000256" key="2">
    <source>
        <dbReference type="ARBA" id="ARBA00022670"/>
    </source>
</evidence>
<dbReference type="Gene3D" id="3.40.395.10">
    <property type="entry name" value="Adenoviral Proteinase, Chain A"/>
    <property type="match status" value="1"/>
</dbReference>
<accession>A0A2P4YLH4</accession>
<dbReference type="EMBL" id="NCKW01001944">
    <property type="protein sequence ID" value="POM78646.1"/>
    <property type="molecule type" value="Genomic_DNA"/>
</dbReference>
<evidence type="ECO:0000256" key="1">
    <source>
        <dbReference type="ARBA" id="ARBA00005234"/>
    </source>
</evidence>
<evidence type="ECO:0000313" key="5">
    <source>
        <dbReference type="EMBL" id="POM78646.1"/>
    </source>
</evidence>
<dbReference type="GO" id="GO:0008234">
    <property type="term" value="F:cysteine-type peptidase activity"/>
    <property type="evidence" value="ECO:0007669"/>
    <property type="project" value="InterPro"/>
</dbReference>
<dbReference type="GO" id="GO:0006508">
    <property type="term" value="P:proteolysis"/>
    <property type="evidence" value="ECO:0007669"/>
    <property type="project" value="UniProtKB-KW"/>
</dbReference>
<comment type="similarity">
    <text evidence="1">Belongs to the peptidase C48 family.</text>
</comment>
<dbReference type="InterPro" id="IPR038765">
    <property type="entry name" value="Papain-like_cys_pep_sf"/>
</dbReference>
<dbReference type="InterPro" id="IPR003653">
    <property type="entry name" value="Peptidase_C48_C"/>
</dbReference>
<name>A0A2P4YLH4_9STRA</name>